<dbReference type="Proteomes" id="UP000217199">
    <property type="component" value="Unassembled WGS sequence"/>
</dbReference>
<evidence type="ECO:0000256" key="4">
    <source>
        <dbReference type="ARBA" id="ARBA00022989"/>
    </source>
</evidence>
<keyword evidence="3 6" id="KW-0812">Transmembrane</keyword>
<feature type="transmembrane region" description="Helical" evidence="6">
    <location>
        <begin position="345"/>
        <end position="365"/>
    </location>
</feature>
<dbReference type="PROSITE" id="PS50850">
    <property type="entry name" value="MFS"/>
    <property type="match status" value="1"/>
</dbReference>
<evidence type="ECO:0000256" key="3">
    <source>
        <dbReference type="ARBA" id="ARBA00022692"/>
    </source>
</evidence>
<evidence type="ECO:0000256" key="5">
    <source>
        <dbReference type="ARBA" id="ARBA00023136"/>
    </source>
</evidence>
<feature type="transmembrane region" description="Helical" evidence="6">
    <location>
        <begin position="175"/>
        <end position="193"/>
    </location>
</feature>
<feature type="transmembrane region" description="Helical" evidence="6">
    <location>
        <begin position="144"/>
        <end position="163"/>
    </location>
</feature>
<dbReference type="PANTHER" id="PTHR43791:SF6">
    <property type="entry name" value="TRANSPORTER, PUTATIVE (AFU_ORTHOLOGUE AFUA_1G16690)-RELATED"/>
    <property type="match status" value="1"/>
</dbReference>
<dbReference type="FunFam" id="1.20.1250.20:FF:000013">
    <property type="entry name" value="MFS general substrate transporter"/>
    <property type="match status" value="1"/>
</dbReference>
<protein>
    <submittedName>
        <fullName evidence="8">MFS general substrate transporter</fullName>
    </submittedName>
</protein>
<name>A0A286UMU0_9AGAM</name>
<proteinExistence type="predicted"/>
<reference evidence="8 9" key="1">
    <citation type="journal article" date="2017" name="Mol. Ecol.">
        <title>Comparative and population genomic landscape of Phellinus noxius: A hypervariable fungus causing root rot in trees.</title>
        <authorList>
            <person name="Chung C.L."/>
            <person name="Lee T.J."/>
            <person name="Akiba M."/>
            <person name="Lee H.H."/>
            <person name="Kuo T.H."/>
            <person name="Liu D."/>
            <person name="Ke H.M."/>
            <person name="Yokoi T."/>
            <person name="Roa M.B."/>
            <person name="Lu M.J."/>
            <person name="Chang Y.Y."/>
            <person name="Ann P.J."/>
            <person name="Tsai J.N."/>
            <person name="Chen C.Y."/>
            <person name="Tzean S.S."/>
            <person name="Ota Y."/>
            <person name="Hattori T."/>
            <person name="Sahashi N."/>
            <person name="Liou R.F."/>
            <person name="Kikuchi T."/>
            <person name="Tsai I.J."/>
        </authorList>
    </citation>
    <scope>NUCLEOTIDE SEQUENCE [LARGE SCALE GENOMIC DNA]</scope>
    <source>
        <strain evidence="8 9">FFPRI411160</strain>
    </source>
</reference>
<evidence type="ECO:0000313" key="9">
    <source>
        <dbReference type="Proteomes" id="UP000217199"/>
    </source>
</evidence>
<dbReference type="FunFam" id="1.20.1250.20:FF:000057">
    <property type="entry name" value="MFS general substrate transporter"/>
    <property type="match status" value="1"/>
</dbReference>
<dbReference type="GO" id="GO:0022857">
    <property type="term" value="F:transmembrane transporter activity"/>
    <property type="evidence" value="ECO:0007669"/>
    <property type="project" value="InterPro"/>
</dbReference>
<gene>
    <name evidence="8" type="ORF">PNOK_0353500</name>
</gene>
<feature type="transmembrane region" description="Helical" evidence="6">
    <location>
        <begin position="435"/>
        <end position="455"/>
    </location>
</feature>
<feature type="transmembrane region" description="Helical" evidence="6">
    <location>
        <begin position="205"/>
        <end position="227"/>
    </location>
</feature>
<dbReference type="PANTHER" id="PTHR43791">
    <property type="entry name" value="PERMEASE-RELATED"/>
    <property type="match status" value="1"/>
</dbReference>
<feature type="transmembrane region" description="Helical" evidence="6">
    <location>
        <begin position="403"/>
        <end position="423"/>
    </location>
</feature>
<evidence type="ECO:0000313" key="8">
    <source>
        <dbReference type="EMBL" id="PAV20908.1"/>
    </source>
</evidence>
<feature type="transmembrane region" description="Helical" evidence="6">
    <location>
        <begin position="313"/>
        <end position="333"/>
    </location>
</feature>
<evidence type="ECO:0000256" key="6">
    <source>
        <dbReference type="SAM" id="Phobius"/>
    </source>
</evidence>
<dbReference type="EMBL" id="NBII01000003">
    <property type="protein sequence ID" value="PAV20908.1"/>
    <property type="molecule type" value="Genomic_DNA"/>
</dbReference>
<organism evidence="8 9">
    <name type="scientific">Pyrrhoderma noxium</name>
    <dbReference type="NCBI Taxonomy" id="2282107"/>
    <lineage>
        <taxon>Eukaryota</taxon>
        <taxon>Fungi</taxon>
        <taxon>Dikarya</taxon>
        <taxon>Basidiomycota</taxon>
        <taxon>Agaricomycotina</taxon>
        <taxon>Agaricomycetes</taxon>
        <taxon>Hymenochaetales</taxon>
        <taxon>Hymenochaetaceae</taxon>
        <taxon>Pyrrhoderma</taxon>
    </lineage>
</organism>
<keyword evidence="2" id="KW-0813">Transport</keyword>
<dbReference type="InterPro" id="IPR036259">
    <property type="entry name" value="MFS_trans_sf"/>
</dbReference>
<keyword evidence="9" id="KW-1185">Reference proteome</keyword>
<dbReference type="SUPFAM" id="SSF103473">
    <property type="entry name" value="MFS general substrate transporter"/>
    <property type="match status" value="1"/>
</dbReference>
<feature type="transmembrane region" description="Helical" evidence="6">
    <location>
        <begin position="467"/>
        <end position="485"/>
    </location>
</feature>
<dbReference type="GO" id="GO:0016020">
    <property type="term" value="C:membrane"/>
    <property type="evidence" value="ECO:0007669"/>
    <property type="project" value="UniProtKB-SubCell"/>
</dbReference>
<evidence type="ECO:0000256" key="2">
    <source>
        <dbReference type="ARBA" id="ARBA00022448"/>
    </source>
</evidence>
<dbReference type="OrthoDB" id="2985014at2759"/>
<comment type="subcellular location">
    <subcellularLocation>
        <location evidence="1">Membrane</location>
        <topology evidence="1">Multi-pass membrane protein</topology>
    </subcellularLocation>
</comment>
<keyword evidence="4 6" id="KW-1133">Transmembrane helix</keyword>
<keyword evidence="5 6" id="KW-0472">Membrane</keyword>
<comment type="caution">
    <text evidence="8">The sequence shown here is derived from an EMBL/GenBank/DDBJ whole genome shotgun (WGS) entry which is preliminary data.</text>
</comment>
<sequence>MIESWLELWRKAPSVFDLPTSLAPRFSGYTIINNAQLPQEIEDRQVDHQPSTDPDAEFGGHEARVRLEKKLVRKLDARMCILIIIYILNYIDRNNASAARLRGFEEDLHLEGQQFNTLLSILYVGYIIMQVPSNMFLNYIGKPSVYLPICMAIWGTLSILTGITHNFVGALLTRFFLGFVEAAFFPGALFLLSKWYRRDELGLRTALLYCGSLLSNGFGALIASGILDGMDGVLGHTAWRWLFFIEGALTVFFALVAMFILPDFPATSTWLSPMERRLAEKRLVEDVGVGDRDSSESGTQGNGLVMAVTDWKVWWLSIALSSMVISLSFNAFFPTLTKTLGYNNTVTLLLCAPPWVFATLCAFAVTRHSDATQERFFHIVGSLFVGIIGFVIAMATMNTAARYISLFLMASSYCGFIVFYAWISNSIPRPPAKRAVAIALINAFSQLGNIAGSYIWPTGYGPSYRNSYGICIATNGLAILMCFVFRQHLIQLNKKLDEEDEESGKAKKGFRYLI</sequence>
<dbReference type="InParanoid" id="A0A286UMU0"/>
<dbReference type="InterPro" id="IPR011701">
    <property type="entry name" value="MFS"/>
</dbReference>
<feature type="transmembrane region" description="Helical" evidence="6">
    <location>
        <begin position="118"/>
        <end position="137"/>
    </location>
</feature>
<dbReference type="Gene3D" id="1.20.1250.20">
    <property type="entry name" value="MFS general substrate transporter like domains"/>
    <property type="match status" value="2"/>
</dbReference>
<evidence type="ECO:0000259" key="7">
    <source>
        <dbReference type="PROSITE" id="PS50850"/>
    </source>
</evidence>
<evidence type="ECO:0000256" key="1">
    <source>
        <dbReference type="ARBA" id="ARBA00004141"/>
    </source>
</evidence>
<feature type="transmembrane region" description="Helical" evidence="6">
    <location>
        <begin position="239"/>
        <end position="261"/>
    </location>
</feature>
<dbReference type="AlphaFoldDB" id="A0A286UMU0"/>
<feature type="transmembrane region" description="Helical" evidence="6">
    <location>
        <begin position="377"/>
        <end position="397"/>
    </location>
</feature>
<feature type="domain" description="Major facilitator superfamily (MFS) profile" evidence="7">
    <location>
        <begin position="78"/>
        <end position="490"/>
    </location>
</feature>
<dbReference type="InterPro" id="IPR020846">
    <property type="entry name" value="MFS_dom"/>
</dbReference>
<accession>A0A286UMU0</accession>
<dbReference type="STRING" id="2282107.A0A286UMU0"/>
<dbReference type="Pfam" id="PF07690">
    <property type="entry name" value="MFS_1"/>
    <property type="match status" value="1"/>
</dbReference>